<gene>
    <name evidence="9" type="primary">LOC111283599</name>
</gene>
<evidence type="ECO:0000256" key="1">
    <source>
        <dbReference type="ARBA" id="ARBA00005889"/>
    </source>
</evidence>
<sequence>MIKIGENQNAISSMVDRGDSLPCTDGVNENMVDIVDEAAQSRDRIVDSSKRTVVGFDGDTDFEPRNGIEFESHETAYAFYQEYAKSMGFTTSIKNSRRSKKSKEFIDAKFACSRYGVTPESDVGSSRRSSVRKTDCKASMHVKRRQDGKWIIHEFVKEHNHELLPALAYHFRIYRNVKLAEKNNIDILNAVSERTRKMYVEMSRQSGGYQNVSFLQNDVKNQLDKGRHLVVDEGDAQIMLEYFKRVKKENPDFFYALDLNGEQRLRNLFWIDAKSRKDYLSFNDVVSFDTTYVKFNEKLPLAPFVGVNHHFQSMLLGCALLADETKPTFVWLMKTWLRAMGGQAPKVIITDQDKGLKAAVEEVFPTARHCFALWNILEKIPKSLAHVIGPHENFLPKFNKCIFKSWTDEEFDMRWWKMITRFELHDDEWVQSLYEDRKRWVPTFMEDVFLAGMSTSQRSESMNSFFDKYIHKKITLKEFVKQYGAILQNRYEEEAVADFDTWQKQPALKSPSPWEKQMSIVYTHAIFKKFQVEVLGVVGCHPKKENEDEGTVTFRVQDCEKGENFMVIWNEEKSEVSCSCRLFEYKGFLCRHAMIVLQMCGRTSIPPCYILKRWTKDAKSGQSTAEGTNRVQTRVQRYNDLCKQAIELSEEGSLSEESYNIAFRALVEALKNCVNVNNSCVSAVESTGHAHGLREAEEVNPGSLASKSSKKKNTNKKRKGQSEPALVFVDNQDSLQQMENLSSDGITLNGYYGAQQNVQGLVQLNLMEPPHDGYYVNQQSMQGLGQLNSIAPGHDSFFGTQQSMHSLGQLDYRPSASFSYALQDEPQLRSTQLHGGVSRHPKSESMKRLLLCVLELVGSFSLSSFNENLVPNIHLAEAVATLHNSCRSSNVSISTSPNIVSSFSQSLLRKQERPQKQSNKMESRFELNLKAMKNPVFLLCNEIKLWRLVGLTGLHIELKEIDFHVPWLIEAINVEDHDCGTRNKFGEANSSPHIVNELACLQVIMDVDLELMLFINIGLCSISVFQTISILSMEIDLEVPSKEQEKLIPGSNENDDVMDAAEEIVAVDNDGNPPTTSEHAEEVCQPNLIVSFSGCDDQVDTTTVEADVFKGTIFEPQNGLEFESKEAAYSFYREYARSVGFGITIISSRRSKRSGKFIDVKIACSRFGSKRESSTTLNPRSCPKTGCKARMHMKRRHDEKWIIHSFVKEHNHEICPDEFYYAIRGRNKQSGAVACQKKGLQLALDEKDVELMLDHFMCMQDENPNFFYAIDLDSEKCARSVLWVDAKGRHNYSHFGDVVFFDTFFVRNKYRIPYIPIIGVNHHFQYMLLGCALIGDNATSEFVWLMRSWLKAMGGQAPKAIITDQDKVLNEAVADVFPDSRHCFCLWHVLSKFPENLGFTINQNENFMTKFNKCIYRSWTEEKFEKRWSKMVDKFQLKEHEWFLSLYNDRKKWVPTYMQDKFLAGISTSERSDSIASFFDKFMHKEATFKEFIEQFKSFSLELYEMEAKADYETQNKQPELRSLSAFEKQLSMIYTDTIFKKFQVEVLGMTSCQLQKESEDEDTVVFRVDDLEENQNFFVAWNKREFDICCLCRSFEYRGFLCKHAILVLQMCGVSDIPSCYILKRWTKEAKIRKNLGEISNRLHHRMQRFNDLCKRAIKLGEEGSLSEEVFTIALRALEEALKYSVGVNNSAKNVYEPNTLPVPGFLDIEAETYCNTRAKSSKKKKFHKKRKVHSELEGVGMGQDSCQQMISSRTHTLDGCYVPQQDIPEMDVGSRAPALDGYYGAQQNIQGMGQLNSISPFRDGYCSNQQGLLGLGQLHSLTARDNHYGNQQSMPGLGQLGFRTAAMQGFDIQDSLQSEVRAYKDENHDWFSVIYHAYHYYGFITLIAGAVHRLHSFSWHCIKASS</sequence>
<organism evidence="8 9">
    <name type="scientific">Durio zibethinus</name>
    <name type="common">Durian</name>
    <dbReference type="NCBI Taxonomy" id="66656"/>
    <lineage>
        <taxon>Eukaryota</taxon>
        <taxon>Viridiplantae</taxon>
        <taxon>Streptophyta</taxon>
        <taxon>Embryophyta</taxon>
        <taxon>Tracheophyta</taxon>
        <taxon>Spermatophyta</taxon>
        <taxon>Magnoliopsida</taxon>
        <taxon>eudicotyledons</taxon>
        <taxon>Gunneridae</taxon>
        <taxon>Pentapetalae</taxon>
        <taxon>rosids</taxon>
        <taxon>malvids</taxon>
        <taxon>Malvales</taxon>
        <taxon>Malvaceae</taxon>
        <taxon>Helicteroideae</taxon>
        <taxon>Durio</taxon>
    </lineage>
</organism>
<evidence type="ECO:0000256" key="5">
    <source>
        <dbReference type="PROSITE-ProRule" id="PRU00325"/>
    </source>
</evidence>
<feature type="region of interest" description="Disordered" evidence="6">
    <location>
        <begin position="691"/>
        <end position="724"/>
    </location>
</feature>
<dbReference type="GO" id="GO:0008270">
    <property type="term" value="F:zinc ion binding"/>
    <property type="evidence" value="ECO:0007669"/>
    <property type="project" value="UniProtKB-KW"/>
</dbReference>
<dbReference type="Pfam" id="PF03101">
    <property type="entry name" value="FAR1"/>
    <property type="match status" value="2"/>
</dbReference>
<dbReference type="GeneID" id="111283599"/>
<dbReference type="InterPro" id="IPR031052">
    <property type="entry name" value="FHY3/FAR1"/>
</dbReference>
<dbReference type="PROSITE" id="PS50966">
    <property type="entry name" value="ZF_SWIM"/>
    <property type="match status" value="2"/>
</dbReference>
<evidence type="ECO:0000256" key="3">
    <source>
        <dbReference type="ARBA" id="ARBA00022771"/>
    </source>
</evidence>
<dbReference type="InterPro" id="IPR006564">
    <property type="entry name" value="Znf_PMZ"/>
</dbReference>
<keyword evidence="3 5" id="KW-0863">Zinc-finger</keyword>
<evidence type="ECO:0000256" key="4">
    <source>
        <dbReference type="ARBA" id="ARBA00022833"/>
    </source>
</evidence>
<evidence type="ECO:0000313" key="9">
    <source>
        <dbReference type="RefSeq" id="XP_022727897.1"/>
    </source>
</evidence>
<evidence type="ECO:0000256" key="2">
    <source>
        <dbReference type="ARBA" id="ARBA00022723"/>
    </source>
</evidence>
<dbReference type="InterPro" id="IPR018289">
    <property type="entry name" value="MULE_transposase_dom"/>
</dbReference>
<comment type="similarity">
    <text evidence="1">Belongs to the FHY3/FAR1 family.</text>
</comment>
<reference evidence="9" key="1">
    <citation type="submission" date="2025-08" db="UniProtKB">
        <authorList>
            <consortium name="RefSeq"/>
        </authorList>
    </citation>
    <scope>IDENTIFICATION</scope>
    <source>
        <tissue evidence="9">Fruit stalk</tissue>
    </source>
</reference>
<dbReference type="KEGG" id="dzi:111283599"/>
<evidence type="ECO:0000256" key="6">
    <source>
        <dbReference type="SAM" id="MobiDB-lite"/>
    </source>
</evidence>
<dbReference type="Proteomes" id="UP000515121">
    <property type="component" value="Unplaced"/>
</dbReference>
<dbReference type="Pfam" id="PF04434">
    <property type="entry name" value="SWIM"/>
    <property type="match status" value="2"/>
</dbReference>
<dbReference type="OrthoDB" id="742364at2759"/>
<accession>A0A6P5XJB6</accession>
<dbReference type="GO" id="GO:0006355">
    <property type="term" value="P:regulation of DNA-templated transcription"/>
    <property type="evidence" value="ECO:0007669"/>
    <property type="project" value="InterPro"/>
</dbReference>
<evidence type="ECO:0000313" key="8">
    <source>
        <dbReference type="Proteomes" id="UP000515121"/>
    </source>
</evidence>
<proteinExistence type="inferred from homology"/>
<dbReference type="PANTHER" id="PTHR31669:SF21">
    <property type="entry name" value="PROTEIN FAR-RED IMPAIRED RESPONSE 1"/>
    <property type="match status" value="1"/>
</dbReference>
<dbReference type="PANTHER" id="PTHR31669">
    <property type="entry name" value="PROTEIN FAR1-RELATED SEQUENCE 10-RELATED"/>
    <property type="match status" value="1"/>
</dbReference>
<dbReference type="SMART" id="SM00575">
    <property type="entry name" value="ZnF_PMZ"/>
    <property type="match status" value="2"/>
</dbReference>
<dbReference type="InterPro" id="IPR004330">
    <property type="entry name" value="FAR1_DNA_bnd_dom"/>
</dbReference>
<keyword evidence="2" id="KW-0479">Metal-binding</keyword>
<feature type="compositionally biased region" description="Basic residues" evidence="6">
    <location>
        <begin position="708"/>
        <end position="719"/>
    </location>
</feature>
<feature type="domain" description="SWIM-type" evidence="7">
    <location>
        <begin position="1578"/>
        <end position="1614"/>
    </location>
</feature>
<dbReference type="RefSeq" id="XP_022727897.1">
    <property type="nucleotide sequence ID" value="XM_022872162.1"/>
</dbReference>
<keyword evidence="4" id="KW-0862">Zinc</keyword>
<name>A0A6P5XJB6_DURZI</name>
<evidence type="ECO:0000259" key="7">
    <source>
        <dbReference type="PROSITE" id="PS50966"/>
    </source>
</evidence>
<feature type="domain" description="SWIM-type" evidence="7">
    <location>
        <begin position="565"/>
        <end position="601"/>
    </location>
</feature>
<dbReference type="InterPro" id="IPR007527">
    <property type="entry name" value="Znf_SWIM"/>
</dbReference>
<keyword evidence="8" id="KW-1185">Reference proteome</keyword>
<protein>
    <submittedName>
        <fullName evidence="9">Uncharacterized protein LOC111283599</fullName>
    </submittedName>
</protein>
<dbReference type="Pfam" id="PF10551">
    <property type="entry name" value="MULE"/>
    <property type="match status" value="2"/>
</dbReference>